<dbReference type="Gene3D" id="2.60.40.2880">
    <property type="entry name" value="MmpS1-5, C-terminal soluble domain"/>
    <property type="match status" value="1"/>
</dbReference>
<sequence>MVAAALAGGVTVWVQRDGEPTPAPVVTAGKIEVNYFVSGDSHDADLEYRTGNGTERHDATRLPFRTELWFEKGAALSLRAQGTGTVMCTVTVNDEVVAQVSGGKDGVALCTGQAGVTKALAGAVLPPGGPELRDGEVRLRTVVPIQRFPGRASPTDGRVTDKEAHLSYAELGGVWKASRRANPEVEGFNRTQGFPVESAWDAVIASGVAGSGLMKAYKGDDRLRALVSAALDERQSFDFQGSAIGRDVASQSLKISGHPGWVMARELRYTKDGEDRMTLLVFVAVDTGNPRPSFILMSIPEPEKRHWPDINTVIDSIRVD</sequence>
<dbReference type="Proteomes" id="UP000295578">
    <property type="component" value="Unassembled WGS sequence"/>
</dbReference>
<name>A0A4R5BE35_9ACTN</name>
<keyword evidence="2" id="KW-1185">Reference proteome</keyword>
<proteinExistence type="predicted"/>
<dbReference type="RefSeq" id="WP_132198533.1">
    <property type="nucleotide sequence ID" value="NZ_SMKY01000072.1"/>
</dbReference>
<evidence type="ECO:0000313" key="1">
    <source>
        <dbReference type="EMBL" id="TDD81852.1"/>
    </source>
</evidence>
<accession>A0A4R5BE35</accession>
<reference evidence="1 2" key="1">
    <citation type="submission" date="2019-03" db="EMBL/GenBank/DDBJ databases">
        <title>Draft genome sequences of novel Actinobacteria.</title>
        <authorList>
            <person name="Sahin N."/>
            <person name="Ay H."/>
            <person name="Saygin H."/>
        </authorList>
    </citation>
    <scope>NUCLEOTIDE SEQUENCE [LARGE SCALE GENOMIC DNA]</scope>
    <source>
        <strain evidence="1 2">DSM 45941</strain>
    </source>
</reference>
<evidence type="ECO:0000313" key="2">
    <source>
        <dbReference type="Proteomes" id="UP000295578"/>
    </source>
</evidence>
<comment type="caution">
    <text evidence="1">The sequence shown here is derived from an EMBL/GenBank/DDBJ whole genome shotgun (WGS) entry which is preliminary data.</text>
</comment>
<organism evidence="1 2">
    <name type="scientific">Actinomadura darangshiensis</name>
    <dbReference type="NCBI Taxonomy" id="705336"/>
    <lineage>
        <taxon>Bacteria</taxon>
        <taxon>Bacillati</taxon>
        <taxon>Actinomycetota</taxon>
        <taxon>Actinomycetes</taxon>
        <taxon>Streptosporangiales</taxon>
        <taxon>Thermomonosporaceae</taxon>
        <taxon>Actinomadura</taxon>
    </lineage>
</organism>
<dbReference type="EMBL" id="SMKY01000072">
    <property type="protein sequence ID" value="TDD81852.1"/>
    <property type="molecule type" value="Genomic_DNA"/>
</dbReference>
<gene>
    <name evidence="1" type="ORF">E1293_17800</name>
</gene>
<protein>
    <submittedName>
        <fullName evidence="1">Uncharacterized protein</fullName>
    </submittedName>
</protein>
<dbReference type="InterPro" id="IPR038468">
    <property type="entry name" value="MmpS_C"/>
</dbReference>
<dbReference type="OrthoDB" id="3971500at2"/>
<dbReference type="AlphaFoldDB" id="A0A4R5BE35"/>